<comment type="caution">
    <text evidence="7">The sequence shown here is derived from an EMBL/GenBank/DDBJ whole genome shotgun (WGS) entry which is preliminary data.</text>
</comment>
<dbReference type="InterPro" id="IPR023408">
    <property type="entry name" value="MscS_beta-dom_sf"/>
</dbReference>
<comment type="subcellular location">
    <subcellularLocation>
        <location evidence="1">Membrane</location>
    </subcellularLocation>
</comment>
<dbReference type="RefSeq" id="WP_008846778.1">
    <property type="nucleotide sequence ID" value="NZ_BAEN01000076.1"/>
</dbReference>
<evidence type="ECO:0000256" key="4">
    <source>
        <dbReference type="ARBA" id="ARBA00023136"/>
    </source>
</evidence>
<dbReference type="Gene3D" id="2.30.30.60">
    <property type="match status" value="1"/>
</dbReference>
<dbReference type="OrthoDB" id="9775207at2"/>
<keyword evidence="3 5" id="KW-1133">Transmembrane helix</keyword>
<accession>K6XZ90</accession>
<reference evidence="7 8" key="1">
    <citation type="journal article" date="2017" name="Antonie Van Leeuwenhoek">
        <title>Rhizobium rhizosphaerae sp. nov., a novel species isolated from rice rhizosphere.</title>
        <authorList>
            <person name="Zhao J.J."/>
            <person name="Zhang J."/>
            <person name="Zhang R.J."/>
            <person name="Zhang C.W."/>
            <person name="Yin H.Q."/>
            <person name="Zhang X.X."/>
        </authorList>
    </citation>
    <scope>NUCLEOTIDE SEQUENCE [LARGE SCALE GENOMIC DNA]</scope>
    <source>
        <strain evidence="7 8">E3</strain>
    </source>
</reference>
<evidence type="ECO:0000256" key="1">
    <source>
        <dbReference type="ARBA" id="ARBA00004370"/>
    </source>
</evidence>
<dbReference type="PANTHER" id="PTHR30414">
    <property type="entry name" value="MINICONDUCTANCE MECHANOSENSITIVE CHANNEL YBDG"/>
    <property type="match status" value="1"/>
</dbReference>
<keyword evidence="2 5" id="KW-0812">Transmembrane</keyword>
<feature type="transmembrane region" description="Helical" evidence="5">
    <location>
        <begin position="174"/>
        <end position="191"/>
    </location>
</feature>
<keyword evidence="8" id="KW-1185">Reference proteome</keyword>
<gene>
    <name evidence="7" type="ORF">GLIP_4365</name>
</gene>
<evidence type="ECO:0000259" key="6">
    <source>
        <dbReference type="Pfam" id="PF00924"/>
    </source>
</evidence>
<dbReference type="STRING" id="1127673.GLIP_4365"/>
<organism evidence="7 8">
    <name type="scientific">Aliiglaciecola lipolytica E3</name>
    <dbReference type="NCBI Taxonomy" id="1127673"/>
    <lineage>
        <taxon>Bacteria</taxon>
        <taxon>Pseudomonadati</taxon>
        <taxon>Pseudomonadota</taxon>
        <taxon>Gammaproteobacteria</taxon>
        <taxon>Alteromonadales</taxon>
        <taxon>Alteromonadaceae</taxon>
        <taxon>Aliiglaciecola</taxon>
    </lineage>
</organism>
<dbReference type="GO" id="GO:0008381">
    <property type="term" value="F:mechanosensitive monoatomic ion channel activity"/>
    <property type="evidence" value="ECO:0007669"/>
    <property type="project" value="InterPro"/>
</dbReference>
<dbReference type="AlphaFoldDB" id="K6XZ90"/>
<name>K6XZ90_9ALTE</name>
<keyword evidence="4 5" id="KW-0472">Membrane</keyword>
<feature type="transmembrane region" description="Helical" evidence="5">
    <location>
        <begin position="148"/>
        <end position="168"/>
    </location>
</feature>
<dbReference type="Pfam" id="PF00924">
    <property type="entry name" value="MS_channel_2nd"/>
    <property type="match status" value="1"/>
</dbReference>
<evidence type="ECO:0000313" key="7">
    <source>
        <dbReference type="EMBL" id="GAC16976.1"/>
    </source>
</evidence>
<dbReference type="Proteomes" id="UP000006334">
    <property type="component" value="Unassembled WGS sequence"/>
</dbReference>
<feature type="domain" description="Mechanosensitive ion channel MscS" evidence="6">
    <location>
        <begin position="193"/>
        <end position="261"/>
    </location>
</feature>
<dbReference type="GO" id="GO:0005886">
    <property type="term" value="C:plasma membrane"/>
    <property type="evidence" value="ECO:0007669"/>
    <property type="project" value="TreeGrafter"/>
</dbReference>
<evidence type="ECO:0000256" key="3">
    <source>
        <dbReference type="ARBA" id="ARBA00022989"/>
    </source>
</evidence>
<feature type="transmembrane region" description="Helical" evidence="5">
    <location>
        <begin position="103"/>
        <end position="127"/>
    </location>
</feature>
<sequence length="413" mass="46873">MLEREKVKDWLITNLSTIDAGITEQSWLYQGSAILLCLSVAIVAFILTRLLLRGRISRIVALSRNNWDDELHKHGFFRRIGHIVPALVIFLLTPVLIEESNIFYSFIQKTMVIYIAVAVVWSCSALFNTIEDVYNASDLARRAPITGFIQVAKLMIVIIAILLIISNLLNKSPLLLLSGLGAVTAILLLVFKDTILGFVAGIQIAANRMVNTGDWIELQKYGADGEVLQVGLTTVKVQNWDKTISTIPTYTLISDSVKNWRGMSESGGRRIKRAIKIDINSIQFCDAETLSQYKKIRYISDYIDAKVELLREYHNSQNIDEQDLLNSRRLTNVGTYRAYVNAYLQHHMQLNKDMTMMVRQLAPTEAGLPLEIYCFCADKNWINYEGVQADIFDHCLAMLPVFNLRAYQRVSDK</sequence>
<evidence type="ECO:0000256" key="5">
    <source>
        <dbReference type="SAM" id="Phobius"/>
    </source>
</evidence>
<proteinExistence type="predicted"/>
<feature type="transmembrane region" description="Helical" evidence="5">
    <location>
        <begin position="80"/>
        <end position="97"/>
    </location>
</feature>
<feature type="transmembrane region" description="Helical" evidence="5">
    <location>
        <begin position="33"/>
        <end position="52"/>
    </location>
</feature>
<dbReference type="SUPFAM" id="SSF50182">
    <property type="entry name" value="Sm-like ribonucleoproteins"/>
    <property type="match status" value="1"/>
</dbReference>
<dbReference type="PANTHER" id="PTHR30414:SF0">
    <property type="entry name" value="MINICONDUCTANCE MECHANOSENSITIVE CHANNEL YBDG"/>
    <property type="match status" value="1"/>
</dbReference>
<protein>
    <recommendedName>
        <fullName evidence="6">Mechanosensitive ion channel MscS domain-containing protein</fullName>
    </recommendedName>
</protein>
<dbReference type="GO" id="GO:0071470">
    <property type="term" value="P:cellular response to osmotic stress"/>
    <property type="evidence" value="ECO:0007669"/>
    <property type="project" value="InterPro"/>
</dbReference>
<dbReference type="eggNOG" id="COG0668">
    <property type="taxonomic scope" value="Bacteria"/>
</dbReference>
<dbReference type="InterPro" id="IPR010920">
    <property type="entry name" value="LSM_dom_sf"/>
</dbReference>
<evidence type="ECO:0000256" key="2">
    <source>
        <dbReference type="ARBA" id="ARBA00022692"/>
    </source>
</evidence>
<dbReference type="EMBL" id="BAEN01000076">
    <property type="protein sequence ID" value="GAC16976.1"/>
    <property type="molecule type" value="Genomic_DNA"/>
</dbReference>
<dbReference type="InterPro" id="IPR006685">
    <property type="entry name" value="MscS_channel_2nd"/>
</dbReference>
<evidence type="ECO:0000313" key="8">
    <source>
        <dbReference type="Proteomes" id="UP000006334"/>
    </source>
</evidence>
<dbReference type="InterPro" id="IPR030192">
    <property type="entry name" value="YbdG"/>
</dbReference>